<dbReference type="InterPro" id="IPR006813">
    <property type="entry name" value="Glyco_trans_17"/>
</dbReference>
<dbReference type="EMBL" id="UINC01154529">
    <property type="protein sequence ID" value="SVD49870.1"/>
    <property type="molecule type" value="Genomic_DNA"/>
</dbReference>
<dbReference type="GO" id="GO:0003830">
    <property type="term" value="F:beta-1,4-mannosylglycoprotein 4-beta-N-acetylglucosaminyltransferase activity"/>
    <property type="evidence" value="ECO:0007669"/>
    <property type="project" value="InterPro"/>
</dbReference>
<name>A0A382VU14_9ZZZZ</name>
<evidence type="ECO:0000313" key="1">
    <source>
        <dbReference type="EMBL" id="SVD49870.1"/>
    </source>
</evidence>
<protein>
    <recommendedName>
        <fullName evidence="2">Glycosyl transferase family 17</fullName>
    </recommendedName>
</protein>
<sequence length="247" mass="30069">MFNLRYNILKEHVDYFVICESKFDHRGNPKNLNFIKYEEYDFSKIKYFVLEEPFPKHSSLWENQAIQREFLLKCTNFAEPDDYIFFSDPDEIPKPEILINFELKKKYGIFMQRCFNYKFNLFNSYESPWEGTRVSKKKNLKSIDFMRQKIKLKNLNYNFLRFDKEKSIQVFDNAGWHFNNILTPKEISLKLKTFAHTEFAQEKFSSINVIKEKLKKKIDLFERGHRYEIVKLDDSFPDYLLKNINKF</sequence>
<dbReference type="GO" id="GO:0006044">
    <property type="term" value="P:N-acetylglucosamine metabolic process"/>
    <property type="evidence" value="ECO:0007669"/>
    <property type="project" value="TreeGrafter"/>
</dbReference>
<gene>
    <name evidence="1" type="ORF">METZ01_LOCUS402724</name>
</gene>
<accession>A0A382VU14</accession>
<dbReference type="AlphaFoldDB" id="A0A382VU14"/>
<feature type="non-terminal residue" evidence="1">
    <location>
        <position position="247"/>
    </location>
</feature>
<dbReference type="GO" id="GO:0016020">
    <property type="term" value="C:membrane"/>
    <property type="evidence" value="ECO:0007669"/>
    <property type="project" value="InterPro"/>
</dbReference>
<dbReference type="PANTHER" id="PTHR12224:SF0">
    <property type="entry name" value="BETA-1,4-MANNOSYL-GLYCOPROTEIN 4-BETA-N-ACETYLGLUCOSAMINYLTRANSFERASE"/>
    <property type="match status" value="1"/>
</dbReference>
<organism evidence="1">
    <name type="scientific">marine metagenome</name>
    <dbReference type="NCBI Taxonomy" id="408172"/>
    <lineage>
        <taxon>unclassified sequences</taxon>
        <taxon>metagenomes</taxon>
        <taxon>ecological metagenomes</taxon>
    </lineage>
</organism>
<dbReference type="Pfam" id="PF04724">
    <property type="entry name" value="Glyco_transf_17"/>
    <property type="match status" value="1"/>
</dbReference>
<reference evidence="1" key="1">
    <citation type="submission" date="2018-05" db="EMBL/GenBank/DDBJ databases">
        <authorList>
            <person name="Lanie J.A."/>
            <person name="Ng W.-L."/>
            <person name="Kazmierczak K.M."/>
            <person name="Andrzejewski T.M."/>
            <person name="Davidsen T.M."/>
            <person name="Wayne K.J."/>
            <person name="Tettelin H."/>
            <person name="Glass J.I."/>
            <person name="Rusch D."/>
            <person name="Podicherti R."/>
            <person name="Tsui H.-C.T."/>
            <person name="Winkler M.E."/>
        </authorList>
    </citation>
    <scope>NUCLEOTIDE SEQUENCE</scope>
</reference>
<proteinExistence type="predicted"/>
<dbReference type="PANTHER" id="PTHR12224">
    <property type="entry name" value="BETA-1,4-MANNOSYL-GLYCOPROTEIN BETA-1,4-N-ACETYLGLUCOSAMINYL-TRANSFERASE"/>
    <property type="match status" value="1"/>
</dbReference>
<evidence type="ECO:0008006" key="2">
    <source>
        <dbReference type="Google" id="ProtNLM"/>
    </source>
</evidence>